<keyword evidence="3" id="KW-1185">Reference proteome</keyword>
<reference evidence="2" key="1">
    <citation type="submission" date="2023-06" db="EMBL/GenBank/DDBJ databases">
        <title>Survivors Of The Sea: Transcriptome response of Skeletonema marinoi to long-term dormancy.</title>
        <authorList>
            <person name="Pinder M.I.M."/>
            <person name="Kourtchenko O."/>
            <person name="Robertson E.K."/>
            <person name="Larsson T."/>
            <person name="Maumus F."/>
            <person name="Osuna-Cruz C.M."/>
            <person name="Vancaester E."/>
            <person name="Stenow R."/>
            <person name="Vandepoele K."/>
            <person name="Ploug H."/>
            <person name="Bruchert V."/>
            <person name="Godhe A."/>
            <person name="Topel M."/>
        </authorList>
    </citation>
    <scope>NUCLEOTIDE SEQUENCE</scope>
    <source>
        <strain evidence="2">R05AC</strain>
    </source>
</reference>
<organism evidence="2 3">
    <name type="scientific">Skeletonema marinoi</name>
    <dbReference type="NCBI Taxonomy" id="267567"/>
    <lineage>
        <taxon>Eukaryota</taxon>
        <taxon>Sar</taxon>
        <taxon>Stramenopiles</taxon>
        <taxon>Ochrophyta</taxon>
        <taxon>Bacillariophyta</taxon>
        <taxon>Coscinodiscophyceae</taxon>
        <taxon>Thalassiosirophycidae</taxon>
        <taxon>Thalassiosirales</taxon>
        <taxon>Skeletonemataceae</taxon>
        <taxon>Skeletonema</taxon>
        <taxon>Skeletonema marinoi-dohrnii complex</taxon>
    </lineage>
</organism>
<keyword evidence="1" id="KW-0175">Coiled coil</keyword>
<comment type="caution">
    <text evidence="2">The sequence shown here is derived from an EMBL/GenBank/DDBJ whole genome shotgun (WGS) entry which is preliminary data.</text>
</comment>
<proteinExistence type="predicted"/>
<evidence type="ECO:0000256" key="1">
    <source>
        <dbReference type="SAM" id="Coils"/>
    </source>
</evidence>
<dbReference type="EMBL" id="JATAAI010000029">
    <property type="protein sequence ID" value="KAK1736374.1"/>
    <property type="molecule type" value="Genomic_DNA"/>
</dbReference>
<dbReference type="AlphaFoldDB" id="A0AAD8XYS8"/>
<gene>
    <name evidence="2" type="ORF">QTG54_012974</name>
</gene>
<feature type="coiled-coil region" evidence="1">
    <location>
        <begin position="1"/>
        <end position="28"/>
    </location>
</feature>
<dbReference type="Proteomes" id="UP001224775">
    <property type="component" value="Unassembled WGS sequence"/>
</dbReference>
<evidence type="ECO:0000313" key="2">
    <source>
        <dbReference type="EMBL" id="KAK1736374.1"/>
    </source>
</evidence>
<sequence length="73" mass="8298">MMHLSTERDRLTNVVSDLRQKLLDVENNDQEEDVLHGDAIIISRSGSGIESDECEDDVKQIKSKKIVYLLPKS</sequence>
<name>A0AAD8XYS8_9STRA</name>
<protein>
    <submittedName>
        <fullName evidence="2">Uncharacterized protein</fullName>
    </submittedName>
</protein>
<evidence type="ECO:0000313" key="3">
    <source>
        <dbReference type="Proteomes" id="UP001224775"/>
    </source>
</evidence>
<accession>A0AAD8XYS8</accession>